<evidence type="ECO:0000256" key="1">
    <source>
        <dbReference type="SAM" id="MobiDB-lite"/>
    </source>
</evidence>
<name>A0AAQ3TJG1_PASNO</name>
<organism evidence="2 3">
    <name type="scientific">Paspalum notatum var. saurae</name>
    <dbReference type="NCBI Taxonomy" id="547442"/>
    <lineage>
        <taxon>Eukaryota</taxon>
        <taxon>Viridiplantae</taxon>
        <taxon>Streptophyta</taxon>
        <taxon>Embryophyta</taxon>
        <taxon>Tracheophyta</taxon>
        <taxon>Spermatophyta</taxon>
        <taxon>Magnoliopsida</taxon>
        <taxon>Liliopsida</taxon>
        <taxon>Poales</taxon>
        <taxon>Poaceae</taxon>
        <taxon>PACMAD clade</taxon>
        <taxon>Panicoideae</taxon>
        <taxon>Andropogonodae</taxon>
        <taxon>Paspaleae</taxon>
        <taxon>Paspalinae</taxon>
        <taxon>Paspalum</taxon>
    </lineage>
</organism>
<evidence type="ECO:0000313" key="2">
    <source>
        <dbReference type="EMBL" id="WVZ72999.1"/>
    </source>
</evidence>
<gene>
    <name evidence="2" type="ORF">U9M48_021371</name>
</gene>
<dbReference type="EMBL" id="CP144749">
    <property type="protein sequence ID" value="WVZ72999.1"/>
    <property type="molecule type" value="Genomic_DNA"/>
</dbReference>
<reference evidence="2 3" key="1">
    <citation type="submission" date="2024-02" db="EMBL/GenBank/DDBJ databases">
        <title>High-quality chromosome-scale genome assembly of Pensacola bahiagrass (Paspalum notatum Flugge var. saurae).</title>
        <authorList>
            <person name="Vega J.M."/>
            <person name="Podio M."/>
            <person name="Orjuela J."/>
            <person name="Siena L.A."/>
            <person name="Pessino S.C."/>
            <person name="Combes M.C."/>
            <person name="Mariac C."/>
            <person name="Albertini E."/>
            <person name="Pupilli F."/>
            <person name="Ortiz J.P.A."/>
            <person name="Leblanc O."/>
        </authorList>
    </citation>
    <scope>NUCLEOTIDE SEQUENCE [LARGE SCALE GENOMIC DNA]</scope>
    <source>
        <strain evidence="2">R1</strain>
        <tissue evidence="2">Leaf</tissue>
    </source>
</reference>
<sequence length="106" mass="11419">WGDHHYSSSPHRKIHSAPGFFLFLFPRPPQELQLLHRRKILVRALLPVAISAAAPDSTPRDPGGATPTPPSLPAAPRPTSTAISSCCDTSINSEECKANAESIIRS</sequence>
<feature type="non-terminal residue" evidence="2">
    <location>
        <position position="1"/>
    </location>
</feature>
<accession>A0AAQ3TJG1</accession>
<dbReference type="AlphaFoldDB" id="A0AAQ3TJG1"/>
<dbReference type="Proteomes" id="UP001341281">
    <property type="component" value="Chromosome 05"/>
</dbReference>
<feature type="compositionally biased region" description="Pro residues" evidence="1">
    <location>
        <begin position="67"/>
        <end position="76"/>
    </location>
</feature>
<protein>
    <submittedName>
        <fullName evidence="2">Uncharacterized protein</fullName>
    </submittedName>
</protein>
<keyword evidence="3" id="KW-1185">Reference proteome</keyword>
<evidence type="ECO:0000313" key="3">
    <source>
        <dbReference type="Proteomes" id="UP001341281"/>
    </source>
</evidence>
<feature type="region of interest" description="Disordered" evidence="1">
    <location>
        <begin position="52"/>
        <end position="86"/>
    </location>
</feature>
<proteinExistence type="predicted"/>